<reference evidence="2 3" key="2">
    <citation type="submission" date="2018-11" db="EMBL/GenBank/DDBJ databases">
        <authorList>
            <consortium name="Pathogen Informatics"/>
        </authorList>
    </citation>
    <scope>NUCLEOTIDE SEQUENCE [LARGE SCALE GENOMIC DNA]</scope>
</reference>
<keyword evidence="3" id="KW-1185">Reference proteome</keyword>
<dbReference type="AlphaFoldDB" id="A0A183U8I9"/>
<feature type="region of interest" description="Disordered" evidence="1">
    <location>
        <begin position="1"/>
        <end position="21"/>
    </location>
</feature>
<feature type="compositionally biased region" description="Polar residues" evidence="1">
    <location>
        <begin position="12"/>
        <end position="21"/>
    </location>
</feature>
<evidence type="ECO:0000313" key="4">
    <source>
        <dbReference type="WBParaSite" id="TCNE_0000480901-mRNA-1"/>
    </source>
</evidence>
<evidence type="ECO:0000313" key="3">
    <source>
        <dbReference type="Proteomes" id="UP000050794"/>
    </source>
</evidence>
<evidence type="ECO:0000313" key="2">
    <source>
        <dbReference type="EMBL" id="VDM32451.1"/>
    </source>
</evidence>
<dbReference type="EMBL" id="UYWY01009218">
    <property type="protein sequence ID" value="VDM32451.1"/>
    <property type="molecule type" value="Genomic_DNA"/>
</dbReference>
<proteinExistence type="predicted"/>
<dbReference type="Proteomes" id="UP000050794">
    <property type="component" value="Unassembled WGS sequence"/>
</dbReference>
<name>A0A183U8I9_TOXCA</name>
<organism evidence="3 4">
    <name type="scientific">Toxocara canis</name>
    <name type="common">Canine roundworm</name>
    <dbReference type="NCBI Taxonomy" id="6265"/>
    <lineage>
        <taxon>Eukaryota</taxon>
        <taxon>Metazoa</taxon>
        <taxon>Ecdysozoa</taxon>
        <taxon>Nematoda</taxon>
        <taxon>Chromadorea</taxon>
        <taxon>Rhabditida</taxon>
        <taxon>Spirurina</taxon>
        <taxon>Ascaridomorpha</taxon>
        <taxon>Ascaridoidea</taxon>
        <taxon>Toxocaridae</taxon>
        <taxon>Toxocara</taxon>
    </lineage>
</organism>
<reference evidence="4" key="1">
    <citation type="submission" date="2016-06" db="UniProtKB">
        <authorList>
            <consortium name="WormBaseParasite"/>
        </authorList>
    </citation>
    <scope>IDENTIFICATION</scope>
</reference>
<protein>
    <submittedName>
        <fullName evidence="2 4">Uncharacterized protein</fullName>
    </submittedName>
</protein>
<evidence type="ECO:0000256" key="1">
    <source>
        <dbReference type="SAM" id="MobiDB-lite"/>
    </source>
</evidence>
<dbReference type="WBParaSite" id="TCNE_0000480901-mRNA-1">
    <property type="protein sequence ID" value="TCNE_0000480901-mRNA-1"/>
    <property type="gene ID" value="TCNE_0000480901"/>
</dbReference>
<accession>A0A183U8I9</accession>
<gene>
    <name evidence="2" type="ORF">TCNE_LOCUS4809</name>
</gene>
<sequence>MPPCLRHFGSSGAPTSKGASDSMFSTSHNLILYSGAPELREGFGRAQRWSRVQATSSVTTGERDRVHEFALKIKR</sequence>